<evidence type="ECO:0000256" key="1">
    <source>
        <dbReference type="SAM" id="SignalP"/>
    </source>
</evidence>
<organism evidence="2 3">
    <name type="scientific">Sphingobacterium alimentarium</name>
    <dbReference type="NCBI Taxonomy" id="797292"/>
    <lineage>
        <taxon>Bacteria</taxon>
        <taxon>Pseudomonadati</taxon>
        <taxon>Bacteroidota</taxon>
        <taxon>Sphingobacteriia</taxon>
        <taxon>Sphingobacteriales</taxon>
        <taxon>Sphingobacteriaceae</taxon>
        <taxon>Sphingobacterium</taxon>
    </lineage>
</organism>
<keyword evidence="3" id="KW-1185">Reference proteome</keyword>
<accession>A0A4R3VRF0</accession>
<dbReference type="SUPFAM" id="SSF53474">
    <property type="entry name" value="alpha/beta-Hydrolases"/>
    <property type="match status" value="1"/>
</dbReference>
<dbReference type="Pfam" id="PF00756">
    <property type="entry name" value="Esterase"/>
    <property type="match status" value="1"/>
</dbReference>
<dbReference type="InterPro" id="IPR000801">
    <property type="entry name" value="Esterase-like"/>
</dbReference>
<feature type="chain" id="PRO_5020478522" evidence="1">
    <location>
        <begin position="18"/>
        <end position="129"/>
    </location>
</feature>
<dbReference type="Gene3D" id="3.40.50.1820">
    <property type="entry name" value="alpha/beta hydrolase"/>
    <property type="match status" value="1"/>
</dbReference>
<reference evidence="2 3" key="1">
    <citation type="submission" date="2019-03" db="EMBL/GenBank/DDBJ databases">
        <title>Genomic Encyclopedia of Type Strains, Phase IV (KMG-IV): sequencing the most valuable type-strain genomes for metagenomic binning, comparative biology and taxonomic classification.</title>
        <authorList>
            <person name="Goeker M."/>
        </authorList>
    </citation>
    <scope>NUCLEOTIDE SEQUENCE [LARGE SCALE GENOMIC DNA]</scope>
    <source>
        <strain evidence="2 3">DSM 22362</strain>
    </source>
</reference>
<evidence type="ECO:0000313" key="2">
    <source>
        <dbReference type="EMBL" id="TCV07408.1"/>
    </source>
</evidence>
<protein>
    <submittedName>
        <fullName evidence="2">Putative esterase</fullName>
    </submittedName>
</protein>
<dbReference type="AlphaFoldDB" id="A0A4R3VRF0"/>
<proteinExistence type="predicted"/>
<feature type="signal peptide" evidence="1">
    <location>
        <begin position="1"/>
        <end position="17"/>
    </location>
</feature>
<comment type="caution">
    <text evidence="2">The sequence shown here is derived from an EMBL/GenBank/DDBJ whole genome shotgun (WGS) entry which is preliminary data.</text>
</comment>
<evidence type="ECO:0000313" key="3">
    <source>
        <dbReference type="Proteomes" id="UP000295197"/>
    </source>
</evidence>
<gene>
    <name evidence="2" type="ORF">EDC17_10538</name>
</gene>
<dbReference type="InterPro" id="IPR029058">
    <property type="entry name" value="AB_hydrolase_fold"/>
</dbReference>
<dbReference type="EMBL" id="SMBZ01000053">
    <property type="protein sequence ID" value="TCV07408.1"/>
    <property type="molecule type" value="Genomic_DNA"/>
</dbReference>
<dbReference type="Proteomes" id="UP000295197">
    <property type="component" value="Unassembled WGS sequence"/>
</dbReference>
<name>A0A4R3VRF0_9SPHI</name>
<sequence>MTAILYTVILFAVLLTACTTPSTPQDIIPDHESCNIRSQQLNEERVISIWTQADYSNSTDSLPVLYMADGGLKEEFPHIANSLEKLIREGKVKPHILVGIENTQRRRDLTGITQGDKDKEIAPVVGESK</sequence>
<keyword evidence="1" id="KW-0732">Signal</keyword>